<evidence type="ECO:0000259" key="7">
    <source>
        <dbReference type="Pfam" id="PF20434"/>
    </source>
</evidence>
<dbReference type="EC" id="3.1.1.n2" evidence="4"/>
<dbReference type="PANTHER" id="PTHR48081">
    <property type="entry name" value="AB HYDROLASE SUPERFAMILY PROTEIN C4A8.06C"/>
    <property type="match status" value="1"/>
</dbReference>
<feature type="non-terminal residue" evidence="8">
    <location>
        <position position="1"/>
    </location>
</feature>
<dbReference type="AlphaFoldDB" id="A0AA88VPN2"/>
<dbReference type="SUPFAM" id="SSF53474">
    <property type="entry name" value="alpha/beta-Hydrolases"/>
    <property type="match status" value="1"/>
</dbReference>
<feature type="region of interest" description="Disordered" evidence="6">
    <location>
        <begin position="1"/>
        <end position="57"/>
    </location>
</feature>
<proteinExistence type="inferred from homology"/>
<evidence type="ECO:0000313" key="8">
    <source>
        <dbReference type="EMBL" id="KAK3013056.1"/>
    </source>
</evidence>
<evidence type="ECO:0000256" key="5">
    <source>
        <dbReference type="ARBA" id="ARBA00049507"/>
    </source>
</evidence>
<gene>
    <name evidence="8" type="ORF">RJ639_009656</name>
</gene>
<dbReference type="InterPro" id="IPR049492">
    <property type="entry name" value="BD-FAE-like_dom"/>
</dbReference>
<evidence type="ECO:0000256" key="4">
    <source>
        <dbReference type="ARBA" id="ARBA00038928"/>
    </source>
</evidence>
<comment type="subcellular location">
    <subcellularLocation>
        <location evidence="1">Golgi apparatus membrane</location>
        <topology evidence="1">Multi-pass membrane protein</topology>
    </subcellularLocation>
</comment>
<dbReference type="GO" id="GO:0000139">
    <property type="term" value="C:Golgi membrane"/>
    <property type="evidence" value="ECO:0007669"/>
    <property type="project" value="UniProtKB-SubCell"/>
</dbReference>
<evidence type="ECO:0000256" key="3">
    <source>
        <dbReference type="ARBA" id="ARBA00038028"/>
    </source>
</evidence>
<keyword evidence="9" id="KW-1185">Reference proteome</keyword>
<comment type="caution">
    <text evidence="8">The sequence shown here is derived from an EMBL/GenBank/DDBJ whole genome shotgun (WGS) entry which is preliminary data.</text>
</comment>
<accession>A0AA88VPN2</accession>
<evidence type="ECO:0000256" key="6">
    <source>
        <dbReference type="SAM" id="MobiDB-lite"/>
    </source>
</evidence>
<dbReference type="InterPro" id="IPR029058">
    <property type="entry name" value="AB_hydrolase_fold"/>
</dbReference>
<dbReference type="Gene3D" id="3.40.50.1820">
    <property type="entry name" value="alpha/beta hydrolase"/>
    <property type="match status" value="1"/>
</dbReference>
<evidence type="ECO:0000313" key="9">
    <source>
        <dbReference type="Proteomes" id="UP001188597"/>
    </source>
</evidence>
<dbReference type="Pfam" id="PF20434">
    <property type="entry name" value="BD-FAE"/>
    <property type="match status" value="1"/>
</dbReference>
<reference evidence="8" key="1">
    <citation type="submission" date="2022-12" db="EMBL/GenBank/DDBJ databases">
        <title>Draft genome assemblies for two species of Escallonia (Escalloniales).</title>
        <authorList>
            <person name="Chanderbali A."/>
            <person name="Dervinis C."/>
            <person name="Anghel I."/>
            <person name="Soltis D."/>
            <person name="Soltis P."/>
            <person name="Zapata F."/>
        </authorList>
    </citation>
    <scope>NUCLEOTIDE SEQUENCE</scope>
    <source>
        <strain evidence="8">UCBG64.0493</strain>
        <tissue evidence="8">Leaf</tissue>
    </source>
</reference>
<dbReference type="PANTHER" id="PTHR48081:SF33">
    <property type="entry name" value="KYNURENINE FORMAMIDASE"/>
    <property type="match status" value="1"/>
</dbReference>
<dbReference type="EMBL" id="JAVXUP010001327">
    <property type="protein sequence ID" value="KAK3013056.1"/>
    <property type="molecule type" value="Genomic_DNA"/>
</dbReference>
<evidence type="ECO:0000256" key="2">
    <source>
        <dbReference type="ARBA" id="ARBA00022801"/>
    </source>
</evidence>
<dbReference type="Proteomes" id="UP001188597">
    <property type="component" value="Unassembled WGS sequence"/>
</dbReference>
<feature type="domain" description="BD-FAE-like" evidence="7">
    <location>
        <begin position="83"/>
        <end position="167"/>
    </location>
</feature>
<dbReference type="InterPro" id="IPR050300">
    <property type="entry name" value="GDXG_lipolytic_enzyme"/>
</dbReference>
<keyword evidence="2" id="KW-0378">Hydrolase</keyword>
<comment type="similarity">
    <text evidence="3">Belongs to the AB hydrolase superfamily. Isoprenylcysteine methylesterase family.</text>
</comment>
<organism evidence="8 9">
    <name type="scientific">Escallonia herrerae</name>
    <dbReference type="NCBI Taxonomy" id="1293975"/>
    <lineage>
        <taxon>Eukaryota</taxon>
        <taxon>Viridiplantae</taxon>
        <taxon>Streptophyta</taxon>
        <taxon>Embryophyta</taxon>
        <taxon>Tracheophyta</taxon>
        <taxon>Spermatophyta</taxon>
        <taxon>Magnoliopsida</taxon>
        <taxon>eudicotyledons</taxon>
        <taxon>Gunneridae</taxon>
        <taxon>Pentapetalae</taxon>
        <taxon>asterids</taxon>
        <taxon>campanulids</taxon>
        <taxon>Escalloniales</taxon>
        <taxon>Escalloniaceae</taxon>
        <taxon>Escallonia</taxon>
    </lineage>
</organism>
<comment type="catalytic activity">
    <reaction evidence="5">
        <text>[protein]-C-terminal S-[(2E,6E)-farnesyl]-L-cysteine methyl ester + H2O = [protein]-C-terminal S-[(2E,6E)-farnesyl]-L-cysteine + methanol + H(+)</text>
        <dbReference type="Rhea" id="RHEA:48520"/>
        <dbReference type="Rhea" id="RHEA-COMP:12125"/>
        <dbReference type="Rhea" id="RHEA-COMP:12126"/>
        <dbReference type="ChEBI" id="CHEBI:15377"/>
        <dbReference type="ChEBI" id="CHEBI:15378"/>
        <dbReference type="ChEBI" id="CHEBI:17790"/>
        <dbReference type="ChEBI" id="CHEBI:90510"/>
        <dbReference type="ChEBI" id="CHEBI:90511"/>
        <dbReference type="EC" id="3.1.1.n2"/>
    </reaction>
</comment>
<dbReference type="GO" id="GO:0016787">
    <property type="term" value="F:hydrolase activity"/>
    <property type="evidence" value="ECO:0007669"/>
    <property type="project" value="UniProtKB-KW"/>
</dbReference>
<sequence>MATATSAPERLHSADSSAGGDMKQKDTDPLLSRVSRRRADSKPSAEPPRPRRQQSFKRDFGHAAAETYLITRLTFKLLSYLGLDLYLPKNRDSSKPVVAFVTGGAWIIGYKAWGSLLGQQLAERDIIVACIDYRNFPQGTISDMVKDASEGISFVCNNIIEYGGDPN</sequence>
<evidence type="ECO:0000256" key="1">
    <source>
        <dbReference type="ARBA" id="ARBA00004653"/>
    </source>
</evidence>
<name>A0AA88VPN2_9ASTE</name>
<protein>
    <recommendedName>
        <fullName evidence="4">protein-S-isoprenylcysteine alpha-carbonyl methylesterase</fullName>
        <ecNumber evidence="4">3.1.1.n2</ecNumber>
    </recommendedName>
</protein>